<dbReference type="GO" id="GO:0006508">
    <property type="term" value="P:proteolysis"/>
    <property type="evidence" value="ECO:0007669"/>
    <property type="project" value="InterPro"/>
</dbReference>
<accession>A0AAW9K2T4</accession>
<reference evidence="2" key="1">
    <citation type="submission" date="2023-08" db="EMBL/GenBank/DDBJ databases">
        <title>Genomic characterization of piscicolin 126 produced by Carnobacterium maltaromaticum CM22 strain isolated from salmon (Salmo salar).</title>
        <authorList>
            <person name="Gonzalez-Gragera E."/>
            <person name="Garcia-Lopez J.D."/>
            <person name="Teso-Perez C."/>
            <person name="Gimenez-Hernandez I."/>
            <person name="Peralta-Sanchez J.M."/>
            <person name="Valdivia E."/>
            <person name="Montalban-Lopez M."/>
            <person name="Martin-Platero A.M."/>
            <person name="Banos A."/>
            <person name="Martinez-Bueno M."/>
        </authorList>
    </citation>
    <scope>NUCLEOTIDE SEQUENCE</scope>
    <source>
        <strain evidence="2">CM22</strain>
    </source>
</reference>
<name>A0AAW9K2T4_CARML</name>
<feature type="domain" description="Peptidase S9 prolyl oligopeptidase catalytic" evidence="1">
    <location>
        <begin position="111"/>
        <end position="310"/>
    </location>
</feature>
<dbReference type="GeneID" id="83606475"/>
<dbReference type="Proteomes" id="UP001290462">
    <property type="component" value="Unassembled WGS sequence"/>
</dbReference>
<dbReference type="InterPro" id="IPR029058">
    <property type="entry name" value="AB_hydrolase_fold"/>
</dbReference>
<dbReference type="EMBL" id="JAVBVO010000005">
    <property type="protein sequence ID" value="MDZ5760140.1"/>
    <property type="molecule type" value="Genomic_DNA"/>
</dbReference>
<gene>
    <name evidence="2" type="ORF">RAK27_16000</name>
</gene>
<keyword evidence="2" id="KW-0378">Hydrolase</keyword>
<dbReference type="RefSeq" id="WP_015076007.1">
    <property type="nucleotide sequence ID" value="NZ_CBCPJO010000008.1"/>
</dbReference>
<sequence>MKKKIIIGLSSLATITVLGLAGAGLYFYDVAVAINKKDFLESNDKKVDKKDPWAAEKKWYTEADREEIKLTSNDDLVLSSIYIAAEKPSNKVVILAHGYSGNLEEMAPYAKLYHDMGFNILAPDARGHGSSEGNYIGFGWPERKDYQQWIQLMIDKVGSDTEIALHGVSMGAATVMMTSGEKLPKNVKVIVEDCGYSSVTDELNVQLKELYNLPSFPLVPITSVVTKIRAGYSFEEASAVEQVKKNKVPMLFIHGDQDSFVPTEMVYKVYEANASEKELYIAPNSEHAKAYEKNKVEYSQKIQDFVGKYISN</sequence>
<dbReference type="Gene3D" id="3.40.50.1820">
    <property type="entry name" value="alpha/beta hydrolase"/>
    <property type="match status" value="1"/>
</dbReference>
<dbReference type="AlphaFoldDB" id="A0AAW9K2T4"/>
<protein>
    <submittedName>
        <fullName evidence="2">Alpha/beta hydrolase</fullName>
    </submittedName>
</protein>
<dbReference type="PANTHER" id="PTHR43358">
    <property type="entry name" value="ALPHA/BETA-HYDROLASE"/>
    <property type="match status" value="1"/>
</dbReference>
<dbReference type="Pfam" id="PF00326">
    <property type="entry name" value="Peptidase_S9"/>
    <property type="match status" value="1"/>
</dbReference>
<dbReference type="GO" id="GO:0008236">
    <property type="term" value="F:serine-type peptidase activity"/>
    <property type="evidence" value="ECO:0007669"/>
    <property type="project" value="InterPro"/>
</dbReference>
<dbReference type="InterPro" id="IPR001375">
    <property type="entry name" value="Peptidase_S9_cat"/>
</dbReference>
<evidence type="ECO:0000313" key="3">
    <source>
        <dbReference type="Proteomes" id="UP001290462"/>
    </source>
</evidence>
<evidence type="ECO:0000259" key="1">
    <source>
        <dbReference type="Pfam" id="PF00326"/>
    </source>
</evidence>
<comment type="caution">
    <text evidence="2">The sequence shown here is derived from an EMBL/GenBank/DDBJ whole genome shotgun (WGS) entry which is preliminary data.</text>
</comment>
<proteinExistence type="predicted"/>
<evidence type="ECO:0000313" key="2">
    <source>
        <dbReference type="EMBL" id="MDZ5760140.1"/>
    </source>
</evidence>
<dbReference type="PANTHER" id="PTHR43358:SF4">
    <property type="entry name" value="ALPHA_BETA HYDROLASE FOLD-1 DOMAIN-CONTAINING PROTEIN"/>
    <property type="match status" value="1"/>
</dbReference>
<dbReference type="SUPFAM" id="SSF53474">
    <property type="entry name" value="alpha/beta-Hydrolases"/>
    <property type="match status" value="1"/>
</dbReference>
<organism evidence="2 3">
    <name type="scientific">Carnobacterium maltaromaticum</name>
    <name type="common">Carnobacterium piscicola</name>
    <dbReference type="NCBI Taxonomy" id="2751"/>
    <lineage>
        <taxon>Bacteria</taxon>
        <taxon>Bacillati</taxon>
        <taxon>Bacillota</taxon>
        <taxon>Bacilli</taxon>
        <taxon>Lactobacillales</taxon>
        <taxon>Carnobacteriaceae</taxon>
        <taxon>Carnobacterium</taxon>
    </lineage>
</organism>
<dbReference type="InterPro" id="IPR052920">
    <property type="entry name" value="DNA-binding_regulatory"/>
</dbReference>